<dbReference type="RefSeq" id="WP_011006508.1">
    <property type="nucleotide sequence ID" value="NZ_JBEQOZ010000001.1"/>
</dbReference>
<keyword evidence="3" id="KW-1133">Transmembrane helix</keyword>
<feature type="transmembrane region" description="Helical" evidence="3">
    <location>
        <begin position="67"/>
        <end position="91"/>
    </location>
</feature>
<feature type="transmembrane region" description="Helical" evidence="3">
    <location>
        <begin position="97"/>
        <end position="117"/>
    </location>
</feature>
<proteinExistence type="predicted"/>
<dbReference type="SMR" id="Q46210"/>
<evidence type="ECO:0000256" key="3">
    <source>
        <dbReference type="SAM" id="Phobius"/>
    </source>
</evidence>
<feature type="region of interest" description="Disordered" evidence="2">
    <location>
        <begin position="320"/>
        <end position="355"/>
    </location>
</feature>
<feature type="compositionally biased region" description="Polar residues" evidence="2">
    <location>
        <begin position="1"/>
        <end position="19"/>
    </location>
</feature>
<feature type="coiled-coil region" evidence="1">
    <location>
        <begin position="243"/>
        <end position="298"/>
    </location>
</feature>
<dbReference type="OMA" id="THVKAMQ"/>
<name>Q46210_CHLCI</name>
<keyword evidence="1" id="KW-0175">Coiled coil</keyword>
<evidence type="ECO:0000256" key="2">
    <source>
        <dbReference type="SAM" id="MobiDB-lite"/>
    </source>
</evidence>
<accession>Q7BYE2</accession>
<gene>
    <name evidence="4" type="primary">incA</name>
</gene>
<keyword evidence="3" id="KW-0812">Transmembrane</keyword>
<keyword evidence="3" id="KW-0472">Membrane</keyword>
<sequence length="355" mass="38802">MTVSTDNTSPVISRASSPTFGDHGKDFDNNKIIPISIEAPTSSAAAVGAKTAIEPEGRSPLLQRICYLVKIIAAIALFVVGIAALVCLYLGSVISTPSLILMLAIMLVSFVIVITAIRDGTPSQVVRHMKQQIQQFGEENTRLHTAVENLKAVNVELSEQINQLKQLHTRLSDFGDRLEANTGDFTALIADFQLSLEEFKSVGTKVETMLSPFEKLAQSLKETFSQEAVQAMMSSVTELRTNLNALKELITENKTVIEQLKADAQLREEQVRFLEKRKQELEEACSTLSHSIATLQESTTLLKDSTTNLHAVESRLIGVMVQDGAESSTVEEASQDDSAQPQDENQSDAGEHKDS</sequence>
<dbReference type="EMBL" id="L35036">
    <property type="protein sequence ID" value="AAC41443.1"/>
    <property type="molecule type" value="Genomic_DNA"/>
</dbReference>
<reference evidence="4" key="1">
    <citation type="journal article" date="1995" name="Mol. Microbiol.">
        <title>Cloning and characterization of a Chlamydia psittaci gene coding for a protein localized in the inclusion membrane of infected cells.</title>
        <authorList>
            <person name="Rockey D.D."/>
            <person name="Heinzen R.A."/>
            <person name="Hackstadt T."/>
        </authorList>
    </citation>
    <scope>NUCLEOTIDE SEQUENCE</scope>
    <source>
        <strain evidence="4">GPIC</strain>
    </source>
</reference>
<dbReference type="Gene3D" id="1.10.287.1490">
    <property type="match status" value="1"/>
</dbReference>
<feature type="region of interest" description="Disordered" evidence="2">
    <location>
        <begin position="1"/>
        <end position="25"/>
    </location>
</feature>
<evidence type="ECO:0000313" key="4">
    <source>
        <dbReference type="EMBL" id="AAC41443.1"/>
    </source>
</evidence>
<feature type="compositionally biased region" description="Polar residues" evidence="2">
    <location>
        <begin position="325"/>
        <end position="348"/>
    </location>
</feature>
<accession>Q46210</accession>
<protein>
    <submittedName>
        <fullName evidence="4">Inclusion membrane localised protein</fullName>
    </submittedName>
</protein>
<dbReference type="AlphaFoldDB" id="Q46210"/>
<organism evidence="4">
    <name type="scientific">Chlamydia caviae</name>
    <name type="common">Chlamydophila caviae</name>
    <dbReference type="NCBI Taxonomy" id="83557"/>
    <lineage>
        <taxon>Bacteria</taxon>
        <taxon>Pseudomonadati</taxon>
        <taxon>Chlamydiota</taxon>
        <taxon>Chlamydiia</taxon>
        <taxon>Chlamydiales</taxon>
        <taxon>Chlamydiaceae</taxon>
        <taxon>Chlamydia/Chlamydophila group</taxon>
        <taxon>Chlamydia</taxon>
    </lineage>
</organism>
<evidence type="ECO:0000256" key="1">
    <source>
        <dbReference type="SAM" id="Coils"/>
    </source>
</evidence>